<dbReference type="EMBL" id="FNVK01000002">
    <property type="protein sequence ID" value="SEF46479.1"/>
    <property type="molecule type" value="Genomic_DNA"/>
</dbReference>
<protein>
    <submittedName>
        <fullName evidence="1">Uncharacterized protein</fullName>
    </submittedName>
</protein>
<accession>A0A1H5S798</accession>
<dbReference type="Proteomes" id="UP000236751">
    <property type="component" value="Unassembled WGS sequence"/>
</dbReference>
<evidence type="ECO:0000313" key="1">
    <source>
        <dbReference type="EMBL" id="SEF46479.1"/>
    </source>
</evidence>
<sequence>MCSMHLEQIVGAVPEVLSAKLIHLRGAIHFSASLSGPVRYSLKDAMENYYSVVYLQEHKKK</sequence>
<gene>
    <name evidence="1" type="ORF">SAMN05216403_10232</name>
</gene>
<evidence type="ECO:0000313" key="2">
    <source>
        <dbReference type="Proteomes" id="UP000236751"/>
    </source>
</evidence>
<dbReference type="AlphaFoldDB" id="A0A1H5S798"/>
<proteinExistence type="predicted"/>
<name>A0A1H5S798_NITMU</name>
<reference evidence="1 2" key="1">
    <citation type="submission" date="2016-10" db="EMBL/GenBank/DDBJ databases">
        <authorList>
            <person name="de Groot N.N."/>
        </authorList>
    </citation>
    <scope>NUCLEOTIDE SEQUENCE [LARGE SCALE GENOMIC DNA]</scope>
    <source>
        <strain evidence="1 2">Nl13</strain>
    </source>
</reference>
<organism evidence="1 2">
    <name type="scientific">Nitrosospira multiformis (strain ATCC 25196 / NCIMB 11849 / C 71)</name>
    <dbReference type="NCBI Taxonomy" id="323848"/>
    <lineage>
        <taxon>Bacteria</taxon>
        <taxon>Pseudomonadati</taxon>
        <taxon>Pseudomonadota</taxon>
        <taxon>Betaproteobacteria</taxon>
        <taxon>Nitrosomonadales</taxon>
        <taxon>Nitrosomonadaceae</taxon>
        <taxon>Nitrosospira</taxon>
    </lineage>
</organism>